<dbReference type="VEuPathDB" id="FungiDB:BO70DRAFT_424932"/>
<evidence type="ECO:0000313" key="2">
    <source>
        <dbReference type="Proteomes" id="UP000247233"/>
    </source>
</evidence>
<organism evidence="1 2">
    <name type="scientific">Aspergillus heteromorphus CBS 117.55</name>
    <dbReference type="NCBI Taxonomy" id="1448321"/>
    <lineage>
        <taxon>Eukaryota</taxon>
        <taxon>Fungi</taxon>
        <taxon>Dikarya</taxon>
        <taxon>Ascomycota</taxon>
        <taxon>Pezizomycotina</taxon>
        <taxon>Eurotiomycetes</taxon>
        <taxon>Eurotiomycetidae</taxon>
        <taxon>Eurotiales</taxon>
        <taxon>Aspergillaceae</taxon>
        <taxon>Aspergillus</taxon>
        <taxon>Aspergillus subgen. Circumdati</taxon>
    </lineage>
</organism>
<dbReference type="GeneID" id="37069877"/>
<name>A0A317X6I9_9EURO</name>
<dbReference type="RefSeq" id="XP_025403929.1">
    <property type="nucleotide sequence ID" value="XM_025547640.1"/>
</dbReference>
<dbReference type="OrthoDB" id="4468602at2759"/>
<reference evidence="1 2" key="1">
    <citation type="submission" date="2016-12" db="EMBL/GenBank/DDBJ databases">
        <title>The genomes of Aspergillus section Nigri reveals drivers in fungal speciation.</title>
        <authorList>
            <consortium name="DOE Joint Genome Institute"/>
            <person name="Vesth T.C."/>
            <person name="Nybo J."/>
            <person name="Theobald S."/>
            <person name="Brandl J."/>
            <person name="Frisvad J.C."/>
            <person name="Nielsen K.F."/>
            <person name="Lyhne E.K."/>
            <person name="Kogle M.E."/>
            <person name="Kuo A."/>
            <person name="Riley R."/>
            <person name="Clum A."/>
            <person name="Nolan M."/>
            <person name="Lipzen A."/>
            <person name="Salamov A."/>
            <person name="Henrissat B."/>
            <person name="Wiebenga A."/>
            <person name="De Vries R.P."/>
            <person name="Grigoriev I.V."/>
            <person name="Mortensen U.H."/>
            <person name="Andersen M.R."/>
            <person name="Baker S.E."/>
        </authorList>
    </citation>
    <scope>NUCLEOTIDE SEQUENCE [LARGE SCALE GENOMIC DNA]</scope>
    <source>
        <strain evidence="1 2">CBS 117.55</strain>
    </source>
</reference>
<protein>
    <submittedName>
        <fullName evidence="1">Uncharacterized protein</fullName>
    </submittedName>
</protein>
<gene>
    <name evidence="1" type="ORF">BO70DRAFT_424932</name>
</gene>
<comment type="caution">
    <text evidence="1">The sequence shown here is derived from an EMBL/GenBank/DDBJ whole genome shotgun (WGS) entry which is preliminary data.</text>
</comment>
<accession>A0A317X6I9</accession>
<proteinExistence type="predicted"/>
<evidence type="ECO:0000313" key="1">
    <source>
        <dbReference type="EMBL" id="PWY92190.1"/>
    </source>
</evidence>
<dbReference type="EMBL" id="MSFL01000001">
    <property type="protein sequence ID" value="PWY92190.1"/>
    <property type="molecule type" value="Genomic_DNA"/>
</dbReference>
<keyword evidence="2" id="KW-1185">Reference proteome</keyword>
<dbReference type="Proteomes" id="UP000247233">
    <property type="component" value="Unassembled WGS sequence"/>
</dbReference>
<sequence>MVFPTAEEPLIPLVYFAHTIYEAETDQESKDLILKHFSADASIKMNKDPMDRAAFIAFVLDYRSKFTFLDFEFHEAVSIPTDDQGRAGTAGFGMKCDRAGGVAARSEPGGSASEGHYQGYGGVAGAVWDS</sequence>
<dbReference type="AlphaFoldDB" id="A0A317X6I9"/>